<comment type="cofactor">
    <cofactor evidence="1">
        <name>Zn(2+)</name>
        <dbReference type="ChEBI" id="CHEBI:29105"/>
    </cofactor>
</comment>
<feature type="transmembrane region" description="Helical" evidence="12">
    <location>
        <begin position="91"/>
        <end position="120"/>
    </location>
</feature>
<dbReference type="CDD" id="cd07328">
    <property type="entry name" value="M48_Ste24p_like"/>
    <property type="match status" value="1"/>
</dbReference>
<evidence type="ECO:0000256" key="12">
    <source>
        <dbReference type="SAM" id="Phobius"/>
    </source>
</evidence>
<keyword evidence="4" id="KW-0645">Protease</keyword>
<feature type="transmembrane region" description="Helical" evidence="12">
    <location>
        <begin position="483"/>
        <end position="502"/>
    </location>
</feature>
<proteinExistence type="predicted"/>
<organism evidence="14">
    <name type="scientific">Citrobacter rodentium</name>
    <dbReference type="NCBI Taxonomy" id="67825"/>
    <lineage>
        <taxon>Bacteria</taxon>
        <taxon>Pseudomonadati</taxon>
        <taxon>Pseudomonadota</taxon>
        <taxon>Gammaproteobacteria</taxon>
        <taxon>Enterobacterales</taxon>
        <taxon>Enterobacteriaceae</taxon>
        <taxon>Citrobacter</taxon>
    </lineage>
</organism>
<dbReference type="Gene3D" id="3.30.2010.10">
    <property type="entry name" value="Metalloproteases ('zincins'), catalytic domain"/>
    <property type="match status" value="1"/>
</dbReference>
<keyword evidence="6" id="KW-0479">Metal-binding</keyword>
<dbReference type="GO" id="GO:0004222">
    <property type="term" value="F:metalloendopeptidase activity"/>
    <property type="evidence" value="ECO:0007669"/>
    <property type="project" value="InterPro"/>
</dbReference>
<dbReference type="GO" id="GO:0005886">
    <property type="term" value="C:plasma membrane"/>
    <property type="evidence" value="ECO:0007669"/>
    <property type="project" value="UniProtKB-SubCell"/>
</dbReference>
<reference evidence="14" key="1">
    <citation type="submission" date="2019-03" db="EMBL/GenBank/DDBJ databases">
        <title>Complete genome sequence of enteropathogenic Citrobacter rodentium strain DBS100.</title>
        <authorList>
            <person name="Popov G."/>
            <person name="Fiebig A."/>
            <person name="Shideler S."/>
            <person name="Coombes B."/>
            <person name="Savchenko A."/>
        </authorList>
    </citation>
    <scope>NUCLEOTIDE SEQUENCE</scope>
    <source>
        <strain evidence="14">DBS100</strain>
    </source>
</reference>
<dbReference type="EMBL" id="CP038008">
    <property type="protein sequence ID" value="QBY27469.1"/>
    <property type="molecule type" value="Genomic_DNA"/>
</dbReference>
<keyword evidence="5 12" id="KW-0812">Transmembrane</keyword>
<evidence type="ECO:0000256" key="2">
    <source>
        <dbReference type="ARBA" id="ARBA00004651"/>
    </source>
</evidence>
<keyword evidence="3" id="KW-1003">Cell membrane</keyword>
<dbReference type="InterPro" id="IPR050083">
    <property type="entry name" value="HtpX_protease"/>
</dbReference>
<dbReference type="PANTHER" id="PTHR43221">
    <property type="entry name" value="PROTEASE HTPX"/>
    <property type="match status" value="1"/>
</dbReference>
<evidence type="ECO:0000256" key="10">
    <source>
        <dbReference type="ARBA" id="ARBA00023049"/>
    </source>
</evidence>
<evidence type="ECO:0000256" key="1">
    <source>
        <dbReference type="ARBA" id="ARBA00001947"/>
    </source>
</evidence>
<evidence type="ECO:0000256" key="7">
    <source>
        <dbReference type="ARBA" id="ARBA00022801"/>
    </source>
</evidence>
<accession>A0A482PHI7</accession>
<keyword evidence="7" id="KW-0378">Hydrolase</keyword>
<keyword evidence="11 12" id="KW-0472">Membrane</keyword>
<comment type="subcellular location">
    <subcellularLocation>
        <location evidence="2">Cell membrane</location>
        <topology evidence="2">Multi-pass membrane protein</topology>
    </subcellularLocation>
</comment>
<dbReference type="InterPro" id="IPR001915">
    <property type="entry name" value="Peptidase_M48"/>
</dbReference>
<sequence length="645" mass="72144">MMEQKKIWRLFIIPVSLVCYALWLCGRVANTFYDAAFSAVTRGYLSVLALGLAGGALILTGAAVTICVTSARASRQSQEALVQRFSLCRRLLPVFMVAQIVLCGLSVISLALAEGLWLVFAVGGEAIIKFVMILLFFIGVIVWMLVKSLASIRKCFALFEPEDMTISGITVSEAKAPQLWQWVRELNQEGRLIVPDNIVAGFFDCFYVTANPVQISAGERLTGNTLYLPLTYMALLERNEIAAVLGHELAHFSGADTQYSLRFLPLYAGMQNSLESMACNSQGYSWLDYLVLRPALEMGMWFLSQFHESVIHWERIREYAADADGANVSSPAALASGLLRMTVLEPVINRHLEDIFYGRVVSENWIASLITTVQPLGRFARPDSINNEMPHPMDSHPTTLQRINALNVPLDDELWARALRPVAQEYTAFFEALFVDAAEVCSFLSRDISAETAPRREAYRQELETKAAEGKASVVFWTSRKTAWFCAPVSLLLLAGGSYLLIAESFSAWFWLLPVLGVIVGMASVVTVQRSRRPMFTLNEDFLTSPWVSQSLPLKQVVDYSLLSINSSTTIKLALDEAFQPQMTTKWFMQPVRYNPRRHEVVIIISGALYREQEGRKVKLEIEQVAELIGQYLVAAHARAELTQF</sequence>
<evidence type="ECO:0000256" key="3">
    <source>
        <dbReference type="ARBA" id="ARBA00022475"/>
    </source>
</evidence>
<dbReference type="AlphaFoldDB" id="A0A482PHI7"/>
<evidence type="ECO:0000313" key="14">
    <source>
        <dbReference type="EMBL" id="QBY27469.1"/>
    </source>
</evidence>
<feature type="transmembrane region" description="Helical" evidence="12">
    <location>
        <begin position="508"/>
        <end position="528"/>
    </location>
</feature>
<dbReference type="Pfam" id="PF01435">
    <property type="entry name" value="Peptidase_M48"/>
    <property type="match status" value="1"/>
</dbReference>
<evidence type="ECO:0000256" key="6">
    <source>
        <dbReference type="ARBA" id="ARBA00022723"/>
    </source>
</evidence>
<keyword evidence="10" id="KW-0482">Metalloprotease</keyword>
<feature type="domain" description="Peptidase M48" evidence="13">
    <location>
        <begin position="228"/>
        <end position="407"/>
    </location>
</feature>
<dbReference type="GO" id="GO:0046872">
    <property type="term" value="F:metal ion binding"/>
    <property type="evidence" value="ECO:0007669"/>
    <property type="project" value="UniProtKB-KW"/>
</dbReference>
<feature type="transmembrane region" description="Helical" evidence="12">
    <location>
        <begin position="7"/>
        <end position="24"/>
    </location>
</feature>
<feature type="transmembrane region" description="Helical" evidence="12">
    <location>
        <begin position="44"/>
        <end position="71"/>
    </location>
</feature>
<evidence type="ECO:0000256" key="5">
    <source>
        <dbReference type="ARBA" id="ARBA00022692"/>
    </source>
</evidence>
<gene>
    <name evidence="14" type="ORF">E2R62_00565</name>
</gene>
<feature type="transmembrane region" description="Helical" evidence="12">
    <location>
        <begin position="126"/>
        <end position="146"/>
    </location>
</feature>
<dbReference type="PANTHER" id="PTHR43221:SF1">
    <property type="entry name" value="PROTEASE HTPX"/>
    <property type="match status" value="1"/>
</dbReference>
<keyword evidence="9 12" id="KW-1133">Transmembrane helix</keyword>
<evidence type="ECO:0000256" key="11">
    <source>
        <dbReference type="ARBA" id="ARBA00023136"/>
    </source>
</evidence>
<dbReference type="RefSeq" id="WP_012905154.1">
    <property type="nucleotide sequence ID" value="NZ_CAJTBI010000020.1"/>
</dbReference>
<name>A0A482PHI7_CITRO</name>
<evidence type="ECO:0000259" key="13">
    <source>
        <dbReference type="Pfam" id="PF01435"/>
    </source>
</evidence>
<protein>
    <recommendedName>
        <fullName evidence="13">Peptidase M48 domain-containing protein</fullName>
    </recommendedName>
</protein>
<keyword evidence="8" id="KW-0862">Zinc</keyword>
<evidence type="ECO:0000256" key="4">
    <source>
        <dbReference type="ARBA" id="ARBA00022670"/>
    </source>
</evidence>
<evidence type="ECO:0000256" key="9">
    <source>
        <dbReference type="ARBA" id="ARBA00022989"/>
    </source>
</evidence>
<evidence type="ECO:0000256" key="8">
    <source>
        <dbReference type="ARBA" id="ARBA00022833"/>
    </source>
</evidence>
<dbReference type="GO" id="GO:0006508">
    <property type="term" value="P:proteolysis"/>
    <property type="evidence" value="ECO:0007669"/>
    <property type="project" value="UniProtKB-KW"/>
</dbReference>